<dbReference type="GO" id="GO:0006351">
    <property type="term" value="P:DNA-templated transcription"/>
    <property type="evidence" value="ECO:0007669"/>
    <property type="project" value="UniProtKB-UniRule"/>
</dbReference>
<protein>
    <recommendedName>
        <fullName evidence="3 11">DNA-directed RNA polymerase subunit alpha</fullName>
        <shortName evidence="11">RNAP subunit alpha</shortName>
        <ecNumber evidence="2 11">2.7.7.6</ecNumber>
    </recommendedName>
    <alternativeName>
        <fullName evidence="9 11">RNA polymerase subunit alpha</fullName>
    </alternativeName>
    <alternativeName>
        <fullName evidence="8 11">Transcriptase subunit alpha</fullName>
    </alternativeName>
</protein>
<dbReference type="InterPro" id="IPR011263">
    <property type="entry name" value="DNA-dir_RNA_pol_RpoA/D/Rpb3"/>
</dbReference>
<dbReference type="InterPro" id="IPR036603">
    <property type="entry name" value="RBP11-like"/>
</dbReference>
<evidence type="ECO:0000259" key="12">
    <source>
        <dbReference type="SMART" id="SM00662"/>
    </source>
</evidence>
<dbReference type="GO" id="GO:0005737">
    <property type="term" value="C:cytoplasm"/>
    <property type="evidence" value="ECO:0007669"/>
    <property type="project" value="UniProtKB-ARBA"/>
</dbReference>
<evidence type="ECO:0000256" key="10">
    <source>
        <dbReference type="ARBA" id="ARBA00048552"/>
    </source>
</evidence>
<keyword evidence="6 11" id="KW-0548">Nucleotidyltransferase</keyword>
<dbReference type="SUPFAM" id="SSF55257">
    <property type="entry name" value="RBP11-like subunits of RNA polymerase"/>
    <property type="match status" value="1"/>
</dbReference>
<dbReference type="AlphaFoldDB" id="L7VKB6"/>
<comment type="similarity">
    <text evidence="1 11">Belongs to the RNA polymerase alpha chain family.</text>
</comment>
<dbReference type="GO" id="GO:0003677">
    <property type="term" value="F:DNA binding"/>
    <property type="evidence" value="ECO:0007669"/>
    <property type="project" value="UniProtKB-UniRule"/>
</dbReference>
<dbReference type="Proteomes" id="UP000011174">
    <property type="component" value="Chromosome"/>
</dbReference>
<dbReference type="FunFam" id="2.170.120.12:FF:000001">
    <property type="entry name" value="DNA-directed RNA polymerase subunit alpha"/>
    <property type="match status" value="1"/>
</dbReference>
<feature type="region of interest" description="Alpha C-terminal domain (alpha-CTD)" evidence="11">
    <location>
        <begin position="247"/>
        <end position="321"/>
    </location>
</feature>
<dbReference type="OrthoDB" id="9805706at2"/>
<dbReference type="Gene3D" id="3.30.1360.10">
    <property type="entry name" value="RNA polymerase, RBP11-like subunit"/>
    <property type="match status" value="1"/>
</dbReference>
<evidence type="ECO:0000256" key="11">
    <source>
        <dbReference type="HAMAP-Rule" id="MF_00059"/>
    </source>
</evidence>
<dbReference type="CDD" id="cd06928">
    <property type="entry name" value="RNAP_alpha_NTD"/>
    <property type="match status" value="1"/>
</dbReference>
<keyword evidence="5 11" id="KW-0808">Transferase</keyword>
<comment type="catalytic activity">
    <reaction evidence="10 11">
        <text>RNA(n) + a ribonucleoside 5'-triphosphate = RNA(n+1) + diphosphate</text>
        <dbReference type="Rhea" id="RHEA:21248"/>
        <dbReference type="Rhea" id="RHEA-COMP:14527"/>
        <dbReference type="Rhea" id="RHEA-COMP:17342"/>
        <dbReference type="ChEBI" id="CHEBI:33019"/>
        <dbReference type="ChEBI" id="CHEBI:61557"/>
        <dbReference type="ChEBI" id="CHEBI:140395"/>
        <dbReference type="EC" id="2.7.7.6"/>
    </reaction>
</comment>
<dbReference type="InterPro" id="IPR036643">
    <property type="entry name" value="RNApol_insert_sf"/>
</dbReference>
<dbReference type="SMART" id="SM00662">
    <property type="entry name" value="RPOLD"/>
    <property type="match status" value="1"/>
</dbReference>
<dbReference type="STRING" id="1133592.ASNER_176"/>
<dbReference type="InterPro" id="IPR011773">
    <property type="entry name" value="DNA-dir_RpoA"/>
</dbReference>
<keyword evidence="7 11" id="KW-0804">Transcription</keyword>
<sequence>MSIFNVIQPDQVIIKSVTDYDGIFEFSPLEPGFGITLGNSLRRVLLSSLEGFAITSIKIEGVEHEFTTIKGVVEDVTDIVLNCKKIRFKKKVEGIQNEVVHVSIKEKEKIIAGDFGRFLSGFQILNKELVICNKEKSTPFNITFVIERGKGYKPAEENKDIVQIGAIAIDAIYTPIKNVQYKVENYRVEQITFYDKLILEIKTDGSIHPRDALTNAAIILIKHLKIFKNERFMSFDVDEKNNNEYYYENNFPILGSYLSDLYLSIMAKNCLKSYKMITLGKLVSKQENDLKKVKHFCIKTMVAMNAFLTAQKIYFGLDISK</sequence>
<dbReference type="InterPro" id="IPR011260">
    <property type="entry name" value="RNAP_asu_C"/>
</dbReference>
<feature type="domain" description="DNA-directed RNA polymerase RpoA/D/Rpb3-type" evidence="12">
    <location>
        <begin position="21"/>
        <end position="230"/>
    </location>
</feature>
<evidence type="ECO:0000256" key="2">
    <source>
        <dbReference type="ARBA" id="ARBA00012418"/>
    </source>
</evidence>
<dbReference type="GO" id="GO:0000428">
    <property type="term" value="C:DNA-directed RNA polymerase complex"/>
    <property type="evidence" value="ECO:0007669"/>
    <property type="project" value="UniProtKB-KW"/>
</dbReference>
<keyword evidence="14" id="KW-1185">Reference proteome</keyword>
<dbReference type="NCBIfam" id="TIGR02027">
    <property type="entry name" value="rpoA"/>
    <property type="match status" value="1"/>
</dbReference>
<dbReference type="GO" id="GO:0046983">
    <property type="term" value="F:protein dimerization activity"/>
    <property type="evidence" value="ECO:0007669"/>
    <property type="project" value="InterPro"/>
</dbReference>
<dbReference type="NCBIfam" id="NF003519">
    <property type="entry name" value="PRK05182.2-5"/>
    <property type="match status" value="1"/>
</dbReference>
<dbReference type="EC" id="2.7.7.6" evidence="2 11"/>
<dbReference type="SUPFAM" id="SSF47789">
    <property type="entry name" value="C-terminal domain of RNA polymerase alpha subunit"/>
    <property type="match status" value="1"/>
</dbReference>
<evidence type="ECO:0000313" key="14">
    <source>
        <dbReference type="Proteomes" id="UP000011174"/>
    </source>
</evidence>
<evidence type="ECO:0000256" key="4">
    <source>
        <dbReference type="ARBA" id="ARBA00022478"/>
    </source>
</evidence>
<evidence type="ECO:0000256" key="9">
    <source>
        <dbReference type="ARBA" id="ARBA00033070"/>
    </source>
</evidence>
<evidence type="ECO:0000256" key="7">
    <source>
        <dbReference type="ARBA" id="ARBA00023163"/>
    </source>
</evidence>
<keyword evidence="4 11" id="KW-0240">DNA-directed RNA polymerase</keyword>
<accession>L7VKB6</accession>
<dbReference type="HOGENOM" id="CLU_053084_0_1_10"/>
<dbReference type="Gene3D" id="2.170.120.12">
    <property type="entry name" value="DNA-directed RNA polymerase, insert domain"/>
    <property type="match status" value="1"/>
</dbReference>
<feature type="region of interest" description="Alpha N-terminal domain (alpha-NTD)" evidence="11">
    <location>
        <begin position="1"/>
        <end position="239"/>
    </location>
</feature>
<evidence type="ECO:0000256" key="3">
    <source>
        <dbReference type="ARBA" id="ARBA00015972"/>
    </source>
</evidence>
<dbReference type="EMBL" id="CP003263">
    <property type="protein sequence ID" value="AGC66936.1"/>
    <property type="molecule type" value="Genomic_DNA"/>
</dbReference>
<evidence type="ECO:0000256" key="5">
    <source>
        <dbReference type="ARBA" id="ARBA00022679"/>
    </source>
</evidence>
<evidence type="ECO:0000256" key="8">
    <source>
        <dbReference type="ARBA" id="ARBA00032524"/>
    </source>
</evidence>
<dbReference type="HAMAP" id="MF_00059">
    <property type="entry name" value="RNApol_bact_RpoA"/>
    <property type="match status" value="1"/>
</dbReference>
<dbReference type="KEGG" id="udi:ASNER_176"/>
<dbReference type="Pfam" id="PF03118">
    <property type="entry name" value="RNA_pol_A_CTD"/>
    <property type="match status" value="1"/>
</dbReference>
<dbReference type="Gene3D" id="1.10.150.20">
    <property type="entry name" value="5' to 3' exonuclease, C-terminal subdomain"/>
    <property type="match status" value="1"/>
</dbReference>
<reference evidence="13 14" key="1">
    <citation type="journal article" date="2013" name="Environ. Microbiol.">
        <title>The nutrient supplying capabilities of Uzinura, an endosymbiont of armoured scale insects.</title>
        <authorList>
            <person name="Sabree Z.L."/>
            <person name="Huang C.Y."/>
            <person name="Okusu A."/>
            <person name="Moran N.A."/>
            <person name="Normark B.B."/>
        </authorList>
    </citation>
    <scope>NUCLEOTIDE SEQUENCE [LARGE SCALE GENOMIC DNA]</scope>
    <source>
        <strain evidence="13 14">ASNER</strain>
    </source>
</reference>
<comment type="function">
    <text evidence="11">DNA-dependent RNA polymerase catalyzes the transcription of DNA into RNA using the four ribonucleoside triphosphates as substrates.</text>
</comment>
<dbReference type="InterPro" id="IPR011262">
    <property type="entry name" value="DNA-dir_RNA_pol_insert"/>
</dbReference>
<evidence type="ECO:0000256" key="1">
    <source>
        <dbReference type="ARBA" id="ARBA00007123"/>
    </source>
</evidence>
<evidence type="ECO:0000256" key="6">
    <source>
        <dbReference type="ARBA" id="ARBA00022695"/>
    </source>
</evidence>
<proteinExistence type="inferred from homology"/>
<evidence type="ECO:0000313" key="13">
    <source>
        <dbReference type="EMBL" id="AGC66936.1"/>
    </source>
</evidence>
<dbReference type="PATRIC" id="fig|1133592.3.peg.164"/>
<comment type="domain">
    <text evidence="11">The N-terminal domain is essential for RNAP assembly and basal transcription, whereas the C-terminal domain is involved in interaction with transcriptional regulators and with upstream promoter elements.</text>
</comment>
<name>L7VKB6_9FLAO</name>
<organism evidence="13 14">
    <name type="scientific">Candidatus Uzinura diaspidicola str. ASNER</name>
    <dbReference type="NCBI Taxonomy" id="1133592"/>
    <lineage>
        <taxon>Bacteria</taxon>
        <taxon>Pseudomonadati</taxon>
        <taxon>Bacteroidota</taxon>
        <taxon>Flavobacteriia</taxon>
        <taxon>Flavobacteriales</taxon>
        <taxon>Candidatus Uzinura</taxon>
    </lineage>
</organism>
<comment type="subunit">
    <text evidence="11">Homodimer. The RNAP catalytic core consists of 2 alpha, 1 beta, 1 beta' and 1 omega subunit. When a sigma factor is associated with the core the holoenzyme is formed, which can initiate transcription.</text>
</comment>
<dbReference type="Pfam" id="PF01000">
    <property type="entry name" value="RNA_pol_A_bac"/>
    <property type="match status" value="1"/>
</dbReference>
<gene>
    <name evidence="11 13" type="primary">rpoA</name>
    <name evidence="13" type="ORF">ASNER_176</name>
</gene>
<dbReference type="Pfam" id="PF01193">
    <property type="entry name" value="RNA_pol_L"/>
    <property type="match status" value="1"/>
</dbReference>
<dbReference type="GO" id="GO:0003899">
    <property type="term" value="F:DNA-directed RNA polymerase activity"/>
    <property type="evidence" value="ECO:0007669"/>
    <property type="project" value="UniProtKB-UniRule"/>
</dbReference>
<dbReference type="SUPFAM" id="SSF56553">
    <property type="entry name" value="Insert subdomain of RNA polymerase alpha subunit"/>
    <property type="match status" value="1"/>
</dbReference>